<dbReference type="AlphaFoldDB" id="A0A8S1FCR0"/>
<evidence type="ECO:0000259" key="3">
    <source>
        <dbReference type="PROSITE" id="PS01031"/>
    </source>
</evidence>
<dbReference type="GO" id="GO:0051082">
    <property type="term" value="F:unfolded protein binding"/>
    <property type="evidence" value="ECO:0007669"/>
    <property type="project" value="TreeGrafter"/>
</dbReference>
<evidence type="ECO:0000313" key="5">
    <source>
        <dbReference type="Proteomes" id="UP000494206"/>
    </source>
</evidence>
<dbReference type="GO" id="GO:0009408">
    <property type="term" value="P:response to heat"/>
    <property type="evidence" value="ECO:0007669"/>
    <property type="project" value="TreeGrafter"/>
</dbReference>
<dbReference type="SUPFAM" id="SSF49764">
    <property type="entry name" value="HSP20-like chaperones"/>
    <property type="match status" value="1"/>
</dbReference>
<sequence>MTSIPVTSDAAANWDWPLQHNDGVVKVTNTKEKFEVGLDAGFFGPNDIDVKVNGNELIIHLRHENRSSDFGIVNREIHRTYKLPDDIDTTTVRSHLNNRGVLTISADKKQ</sequence>
<evidence type="ECO:0000313" key="4">
    <source>
        <dbReference type="EMBL" id="CAB3408761.1"/>
    </source>
</evidence>
<comment type="caution">
    <text evidence="4">The sequence shown here is derived from an EMBL/GenBank/DDBJ whole genome shotgun (WGS) entry which is preliminary data.</text>
</comment>
<comment type="similarity">
    <text evidence="1 2">Belongs to the small heat shock protein (HSP20) family.</text>
</comment>
<dbReference type="PANTHER" id="PTHR45640">
    <property type="entry name" value="HEAT SHOCK PROTEIN HSP-12.2-RELATED"/>
    <property type="match status" value="1"/>
</dbReference>
<dbReference type="OrthoDB" id="1431247at2759"/>
<organism evidence="4 5">
    <name type="scientific">Caenorhabditis bovis</name>
    <dbReference type="NCBI Taxonomy" id="2654633"/>
    <lineage>
        <taxon>Eukaryota</taxon>
        <taxon>Metazoa</taxon>
        <taxon>Ecdysozoa</taxon>
        <taxon>Nematoda</taxon>
        <taxon>Chromadorea</taxon>
        <taxon>Rhabditida</taxon>
        <taxon>Rhabditina</taxon>
        <taxon>Rhabditomorpha</taxon>
        <taxon>Rhabditoidea</taxon>
        <taxon>Rhabditidae</taxon>
        <taxon>Peloderinae</taxon>
        <taxon>Caenorhabditis</taxon>
    </lineage>
</organism>
<dbReference type="GO" id="GO:0005634">
    <property type="term" value="C:nucleus"/>
    <property type="evidence" value="ECO:0007669"/>
    <property type="project" value="TreeGrafter"/>
</dbReference>
<accession>A0A8S1FCR0</accession>
<dbReference type="CDD" id="cd06526">
    <property type="entry name" value="metazoan_ACD"/>
    <property type="match status" value="1"/>
</dbReference>
<dbReference type="Pfam" id="PF00011">
    <property type="entry name" value="HSP20"/>
    <property type="match status" value="1"/>
</dbReference>
<dbReference type="PANTHER" id="PTHR45640:SF6">
    <property type="entry name" value="HEAT-SHOCK PROTEIN 12.1"/>
    <property type="match status" value="1"/>
</dbReference>
<proteinExistence type="inferred from homology"/>
<gene>
    <name evidence="4" type="ORF">CBOVIS_LOCUS10501</name>
</gene>
<dbReference type="FunFam" id="2.60.40.790:FF:000036">
    <property type="entry name" value="Heat Shock Protein"/>
    <property type="match status" value="1"/>
</dbReference>
<protein>
    <recommendedName>
        <fullName evidence="3">SHSP domain-containing protein</fullName>
    </recommendedName>
</protein>
<dbReference type="Proteomes" id="UP000494206">
    <property type="component" value="Unassembled WGS sequence"/>
</dbReference>
<dbReference type="InterPro" id="IPR002068">
    <property type="entry name" value="A-crystallin/Hsp20_dom"/>
</dbReference>
<dbReference type="Gene3D" id="2.60.40.790">
    <property type="match status" value="1"/>
</dbReference>
<evidence type="ECO:0000256" key="2">
    <source>
        <dbReference type="RuleBase" id="RU003616"/>
    </source>
</evidence>
<evidence type="ECO:0000256" key="1">
    <source>
        <dbReference type="PROSITE-ProRule" id="PRU00285"/>
    </source>
</evidence>
<keyword evidence="5" id="KW-1185">Reference proteome</keyword>
<name>A0A8S1FCR0_9PELO</name>
<dbReference type="PROSITE" id="PS01031">
    <property type="entry name" value="SHSP"/>
    <property type="match status" value="1"/>
</dbReference>
<feature type="domain" description="SHSP" evidence="3">
    <location>
        <begin position="15"/>
        <end position="110"/>
    </location>
</feature>
<dbReference type="GO" id="GO:0042026">
    <property type="term" value="P:protein refolding"/>
    <property type="evidence" value="ECO:0007669"/>
    <property type="project" value="TreeGrafter"/>
</dbReference>
<dbReference type="InterPro" id="IPR008978">
    <property type="entry name" value="HSP20-like_chaperone"/>
</dbReference>
<dbReference type="GO" id="GO:0005737">
    <property type="term" value="C:cytoplasm"/>
    <property type="evidence" value="ECO:0007669"/>
    <property type="project" value="TreeGrafter"/>
</dbReference>
<reference evidence="4 5" key="1">
    <citation type="submission" date="2020-04" db="EMBL/GenBank/DDBJ databases">
        <authorList>
            <person name="Laetsch R D."/>
            <person name="Stevens L."/>
            <person name="Kumar S."/>
            <person name="Blaxter L. M."/>
        </authorList>
    </citation>
    <scope>NUCLEOTIDE SEQUENCE [LARGE SCALE GENOMIC DNA]</scope>
</reference>
<dbReference type="EMBL" id="CADEPM010000007">
    <property type="protein sequence ID" value="CAB3408761.1"/>
    <property type="molecule type" value="Genomic_DNA"/>
</dbReference>
<dbReference type="InterPro" id="IPR001436">
    <property type="entry name" value="Alpha-crystallin/sHSP_animal"/>
</dbReference>
<dbReference type="PRINTS" id="PR00299">
    <property type="entry name" value="ACRYSTALLIN"/>
</dbReference>